<feature type="region of interest" description="Disordered" evidence="1">
    <location>
        <begin position="200"/>
        <end position="219"/>
    </location>
</feature>
<dbReference type="Proteomes" id="UP000735541">
    <property type="component" value="Unassembled WGS sequence"/>
</dbReference>
<evidence type="ECO:0000256" key="1">
    <source>
        <dbReference type="SAM" id="MobiDB-lite"/>
    </source>
</evidence>
<dbReference type="Gene3D" id="3.30.70.270">
    <property type="match status" value="1"/>
</dbReference>
<dbReference type="InterPro" id="IPR029787">
    <property type="entry name" value="Nucleotide_cyclase"/>
</dbReference>
<evidence type="ECO:0000259" key="2">
    <source>
        <dbReference type="PROSITE" id="PS50887"/>
    </source>
</evidence>
<dbReference type="EMBL" id="JAHUVW010000004">
    <property type="protein sequence ID" value="MBV7674104.1"/>
    <property type="molecule type" value="Genomic_DNA"/>
</dbReference>
<organism evidence="3 4">
    <name type="scientific">Streptomyces halstedii</name>
    <dbReference type="NCBI Taxonomy" id="1944"/>
    <lineage>
        <taxon>Bacteria</taxon>
        <taxon>Bacillati</taxon>
        <taxon>Actinomycetota</taxon>
        <taxon>Actinomycetes</taxon>
        <taxon>Kitasatosporales</taxon>
        <taxon>Streptomycetaceae</taxon>
        <taxon>Streptomyces</taxon>
    </lineage>
</organism>
<accession>A0ABS6U0N1</accession>
<protein>
    <submittedName>
        <fullName evidence="3">GGDEF domain-containing protein</fullName>
    </submittedName>
</protein>
<name>A0ABS6U0N1_STRHA</name>
<evidence type="ECO:0000313" key="3">
    <source>
        <dbReference type="EMBL" id="MBV7674104.1"/>
    </source>
</evidence>
<dbReference type="CDD" id="cd01949">
    <property type="entry name" value="GGDEF"/>
    <property type="match status" value="1"/>
</dbReference>
<dbReference type="PANTHER" id="PTHR45138:SF9">
    <property type="entry name" value="DIGUANYLATE CYCLASE DGCM-RELATED"/>
    <property type="match status" value="1"/>
</dbReference>
<keyword evidence="4" id="KW-1185">Reference proteome</keyword>
<sequence length="219" mass="23472">MTAALLPRKALHITAMVLPLAGWTLHTAVLHRRLTAAHRDPLTGTWRREAFTTRAQRLLERYPDEVVLVLADADHFKRLNDTRGHAAGDTALAAIGARLTEWSGPCGVVGRLGGDEFAALARIEPRHQQLRLEHLARVVSRPVPYEGGPLPLAVSLGAATPAAVTSTGLPFLMRAADAAMYEGKHTGGVVQARPDHARVPSVNGRRVGRPGTAVRGRAA</sequence>
<dbReference type="InterPro" id="IPR000160">
    <property type="entry name" value="GGDEF_dom"/>
</dbReference>
<gene>
    <name evidence="3" type="ORF">STHAL_32170</name>
</gene>
<dbReference type="RefSeq" id="WP_228873823.1">
    <property type="nucleotide sequence ID" value="NZ_JAHUVW010000004.1"/>
</dbReference>
<evidence type="ECO:0000313" key="4">
    <source>
        <dbReference type="Proteomes" id="UP000735541"/>
    </source>
</evidence>
<comment type="caution">
    <text evidence="3">The sequence shown here is derived from an EMBL/GenBank/DDBJ whole genome shotgun (WGS) entry which is preliminary data.</text>
</comment>
<dbReference type="Pfam" id="PF00990">
    <property type="entry name" value="GGDEF"/>
    <property type="match status" value="1"/>
</dbReference>
<proteinExistence type="predicted"/>
<dbReference type="NCBIfam" id="TIGR00254">
    <property type="entry name" value="GGDEF"/>
    <property type="match status" value="1"/>
</dbReference>
<dbReference type="InterPro" id="IPR043128">
    <property type="entry name" value="Rev_trsase/Diguanyl_cyclase"/>
</dbReference>
<reference evidence="3 4" key="1">
    <citation type="submission" date="2021-07" db="EMBL/GenBank/DDBJ databases">
        <title>Sequencing Streptomyces halstedii LGO-A4 genome an citrus endophytic actinomycete.</title>
        <authorList>
            <person name="Samborskyy M."/>
            <person name="Scott N."/>
            <person name="Deglau R."/>
            <person name="Dickens S."/>
            <person name="Oliveira L.G."/>
        </authorList>
    </citation>
    <scope>NUCLEOTIDE SEQUENCE [LARGE SCALE GENOMIC DNA]</scope>
    <source>
        <strain evidence="3 4">LGO-A4</strain>
    </source>
</reference>
<dbReference type="SUPFAM" id="SSF55073">
    <property type="entry name" value="Nucleotide cyclase"/>
    <property type="match status" value="1"/>
</dbReference>
<dbReference type="InterPro" id="IPR050469">
    <property type="entry name" value="Diguanylate_Cyclase"/>
</dbReference>
<dbReference type="PROSITE" id="PS50887">
    <property type="entry name" value="GGDEF"/>
    <property type="match status" value="1"/>
</dbReference>
<feature type="domain" description="GGDEF" evidence="2">
    <location>
        <begin position="64"/>
        <end position="196"/>
    </location>
</feature>
<dbReference type="PANTHER" id="PTHR45138">
    <property type="entry name" value="REGULATORY COMPONENTS OF SENSORY TRANSDUCTION SYSTEM"/>
    <property type="match status" value="1"/>
</dbReference>
<dbReference type="SMART" id="SM00267">
    <property type="entry name" value="GGDEF"/>
    <property type="match status" value="1"/>
</dbReference>